<evidence type="ECO:0000256" key="8">
    <source>
        <dbReference type="ARBA" id="ARBA00022833"/>
    </source>
</evidence>
<dbReference type="InterPro" id="IPR022919">
    <property type="entry name" value="Pept_M48_protease_HtpX"/>
</dbReference>
<keyword evidence="10 12" id="KW-0482">Metalloprotease</keyword>
<evidence type="ECO:0000256" key="2">
    <source>
        <dbReference type="ARBA" id="ARBA00009779"/>
    </source>
</evidence>
<dbReference type="PANTHER" id="PTHR43221">
    <property type="entry name" value="PROTEASE HTPX"/>
    <property type="match status" value="1"/>
</dbReference>
<name>A0A660SFJ8_UNCW3</name>
<dbReference type="InterPro" id="IPR001915">
    <property type="entry name" value="Peptidase_M48"/>
</dbReference>
<sequence length="299" mass="33224">MHKTLYELIDANKRKTYLFILIISVIFAIVGYTVVNIFRWGISGYLAFAIFIILYNFILYYNSDRLALAVSGAKPADPQVYMVLHNVVEEVALGAGVPKPKVYIIPTSSPNAFATGRNPEHASIAVTEGLLNIMNREELQGVIAHEISHIKNYDILLMTVIAAVIGLLILLRDFIWRFAFLGGRRRGKSQAAAILLIVGLILAVVAPFLALLIRAAISREREYLADASGAYITKYPQGLANALEKLKNFYQPFPRASNATAHLFIASPFGKDRMAKVSDLFATHPPIEKRIERLRALVV</sequence>
<keyword evidence="9 12" id="KW-1133">Transmembrane helix</keyword>
<feature type="transmembrane region" description="Helical" evidence="12">
    <location>
        <begin position="153"/>
        <end position="171"/>
    </location>
</feature>
<dbReference type="CDD" id="cd07340">
    <property type="entry name" value="M48B_Htpx_like"/>
    <property type="match status" value="1"/>
</dbReference>
<comment type="cofactor">
    <cofactor evidence="12">
        <name>Zn(2+)</name>
        <dbReference type="ChEBI" id="CHEBI:29105"/>
    </cofactor>
    <text evidence="12">Binds 1 zinc ion per subunit.</text>
</comment>
<dbReference type="GO" id="GO:0005886">
    <property type="term" value="C:plasma membrane"/>
    <property type="evidence" value="ECO:0007669"/>
    <property type="project" value="UniProtKB-SubCell"/>
</dbReference>
<dbReference type="PANTHER" id="PTHR43221:SF1">
    <property type="entry name" value="PROTEASE HTPX"/>
    <property type="match status" value="1"/>
</dbReference>
<gene>
    <name evidence="12" type="primary">htpX</name>
    <name evidence="14" type="ORF">DRP53_07775</name>
</gene>
<comment type="caution">
    <text evidence="14">The sequence shown here is derived from an EMBL/GenBank/DDBJ whole genome shotgun (WGS) entry which is preliminary data.</text>
</comment>
<evidence type="ECO:0000256" key="7">
    <source>
        <dbReference type="ARBA" id="ARBA00022801"/>
    </source>
</evidence>
<accession>A0A660SFJ8</accession>
<keyword evidence="11 12" id="KW-0472">Membrane</keyword>
<dbReference type="Gene3D" id="3.30.2010.10">
    <property type="entry name" value="Metalloproteases ('zincins'), catalytic domain"/>
    <property type="match status" value="1"/>
</dbReference>
<dbReference type="GO" id="GO:0004222">
    <property type="term" value="F:metalloendopeptidase activity"/>
    <property type="evidence" value="ECO:0007669"/>
    <property type="project" value="UniProtKB-UniRule"/>
</dbReference>
<keyword evidence="8 12" id="KW-0862">Zinc</keyword>
<evidence type="ECO:0000256" key="9">
    <source>
        <dbReference type="ARBA" id="ARBA00022989"/>
    </source>
</evidence>
<comment type="subcellular location">
    <subcellularLocation>
        <location evidence="1 12">Cell membrane</location>
        <topology evidence="1 12">Multi-pass membrane protein</topology>
    </subcellularLocation>
</comment>
<evidence type="ECO:0000256" key="6">
    <source>
        <dbReference type="ARBA" id="ARBA00022723"/>
    </source>
</evidence>
<evidence type="ECO:0000256" key="12">
    <source>
        <dbReference type="HAMAP-Rule" id="MF_00188"/>
    </source>
</evidence>
<feature type="binding site" evidence="12">
    <location>
        <position position="222"/>
    </location>
    <ligand>
        <name>Zn(2+)</name>
        <dbReference type="ChEBI" id="CHEBI:29105"/>
        <note>catalytic</note>
    </ligand>
</feature>
<dbReference type="HAMAP" id="MF_00188">
    <property type="entry name" value="Pept_M48_protease_HtpX"/>
    <property type="match status" value="1"/>
</dbReference>
<feature type="domain" description="Peptidase M48" evidence="13">
    <location>
        <begin position="84"/>
        <end position="297"/>
    </location>
</feature>
<dbReference type="GO" id="GO:0006508">
    <property type="term" value="P:proteolysis"/>
    <property type="evidence" value="ECO:0007669"/>
    <property type="project" value="UniProtKB-KW"/>
</dbReference>
<keyword evidence="4 12" id="KW-0645">Protease</keyword>
<evidence type="ECO:0000256" key="1">
    <source>
        <dbReference type="ARBA" id="ARBA00004651"/>
    </source>
</evidence>
<evidence type="ECO:0000256" key="3">
    <source>
        <dbReference type="ARBA" id="ARBA00022475"/>
    </source>
</evidence>
<feature type="active site" evidence="12">
    <location>
        <position position="146"/>
    </location>
</feature>
<evidence type="ECO:0000256" key="4">
    <source>
        <dbReference type="ARBA" id="ARBA00022670"/>
    </source>
</evidence>
<proteinExistence type="inferred from homology"/>
<keyword evidence="3 12" id="KW-1003">Cell membrane</keyword>
<dbReference type="AlphaFoldDB" id="A0A660SFJ8"/>
<keyword evidence="7 12" id="KW-0378">Hydrolase</keyword>
<evidence type="ECO:0000313" key="15">
    <source>
        <dbReference type="Proteomes" id="UP000268469"/>
    </source>
</evidence>
<feature type="transmembrane region" description="Helical" evidence="12">
    <location>
        <begin position="40"/>
        <end position="61"/>
    </location>
</feature>
<feature type="transmembrane region" description="Helical" evidence="12">
    <location>
        <begin position="191"/>
        <end position="213"/>
    </location>
</feature>
<dbReference type="EC" id="3.4.24.-" evidence="12"/>
<evidence type="ECO:0000256" key="10">
    <source>
        <dbReference type="ARBA" id="ARBA00023049"/>
    </source>
</evidence>
<dbReference type="EMBL" id="QNBE01000077">
    <property type="protein sequence ID" value="RKX69568.1"/>
    <property type="molecule type" value="Genomic_DNA"/>
</dbReference>
<dbReference type="Proteomes" id="UP000268469">
    <property type="component" value="Unassembled WGS sequence"/>
</dbReference>
<evidence type="ECO:0000256" key="5">
    <source>
        <dbReference type="ARBA" id="ARBA00022692"/>
    </source>
</evidence>
<evidence type="ECO:0000259" key="13">
    <source>
        <dbReference type="Pfam" id="PF01435"/>
    </source>
</evidence>
<keyword evidence="6 12" id="KW-0479">Metal-binding</keyword>
<dbReference type="InterPro" id="IPR050083">
    <property type="entry name" value="HtpX_protease"/>
</dbReference>
<dbReference type="Pfam" id="PF01435">
    <property type="entry name" value="Peptidase_M48"/>
    <property type="match status" value="1"/>
</dbReference>
<evidence type="ECO:0000256" key="11">
    <source>
        <dbReference type="ARBA" id="ARBA00023136"/>
    </source>
</evidence>
<dbReference type="GO" id="GO:0008270">
    <property type="term" value="F:zinc ion binding"/>
    <property type="evidence" value="ECO:0007669"/>
    <property type="project" value="UniProtKB-UniRule"/>
</dbReference>
<keyword evidence="5 12" id="KW-0812">Transmembrane</keyword>
<organism evidence="14 15">
    <name type="scientific">candidate division WOR-3 bacterium</name>
    <dbReference type="NCBI Taxonomy" id="2052148"/>
    <lineage>
        <taxon>Bacteria</taxon>
        <taxon>Bacteria division WOR-3</taxon>
    </lineage>
</organism>
<comment type="similarity">
    <text evidence="2 12">Belongs to the peptidase M48B family.</text>
</comment>
<reference evidence="14 15" key="1">
    <citation type="submission" date="2018-06" db="EMBL/GenBank/DDBJ databases">
        <title>Extensive metabolic versatility and redundancy in microbially diverse, dynamic hydrothermal sediments.</title>
        <authorList>
            <person name="Dombrowski N."/>
            <person name="Teske A."/>
            <person name="Baker B.J."/>
        </authorList>
    </citation>
    <scope>NUCLEOTIDE SEQUENCE [LARGE SCALE GENOMIC DNA]</scope>
    <source>
        <strain evidence="14">B36_G15</strain>
    </source>
</reference>
<evidence type="ECO:0000313" key="14">
    <source>
        <dbReference type="EMBL" id="RKX69568.1"/>
    </source>
</evidence>
<feature type="transmembrane region" description="Helical" evidence="12">
    <location>
        <begin position="16"/>
        <end position="34"/>
    </location>
</feature>
<feature type="binding site" evidence="12">
    <location>
        <position position="149"/>
    </location>
    <ligand>
        <name>Zn(2+)</name>
        <dbReference type="ChEBI" id="CHEBI:29105"/>
        <note>catalytic</note>
    </ligand>
</feature>
<protein>
    <recommendedName>
        <fullName evidence="12">Protease HtpX homolog</fullName>
        <ecNumber evidence="12">3.4.24.-</ecNumber>
    </recommendedName>
</protein>
<feature type="binding site" evidence="12">
    <location>
        <position position="145"/>
    </location>
    <ligand>
        <name>Zn(2+)</name>
        <dbReference type="ChEBI" id="CHEBI:29105"/>
        <note>catalytic</note>
    </ligand>
</feature>